<evidence type="ECO:0000313" key="3">
    <source>
        <dbReference type="Proteomes" id="UP000434172"/>
    </source>
</evidence>
<comment type="caution">
    <text evidence="2">The sequence shown here is derived from an EMBL/GenBank/DDBJ whole genome shotgun (WGS) entry which is preliminary data.</text>
</comment>
<dbReference type="AlphaFoldDB" id="A0A8H3W1F7"/>
<feature type="region of interest" description="Disordered" evidence="1">
    <location>
        <begin position="21"/>
        <end position="62"/>
    </location>
</feature>
<evidence type="ECO:0000256" key="1">
    <source>
        <dbReference type="SAM" id="MobiDB-lite"/>
    </source>
</evidence>
<organism evidence="2 3">
    <name type="scientific">Colletotrichum asianum</name>
    <dbReference type="NCBI Taxonomy" id="702518"/>
    <lineage>
        <taxon>Eukaryota</taxon>
        <taxon>Fungi</taxon>
        <taxon>Dikarya</taxon>
        <taxon>Ascomycota</taxon>
        <taxon>Pezizomycotina</taxon>
        <taxon>Sordariomycetes</taxon>
        <taxon>Hypocreomycetidae</taxon>
        <taxon>Glomerellales</taxon>
        <taxon>Glomerellaceae</taxon>
        <taxon>Colletotrichum</taxon>
        <taxon>Colletotrichum gloeosporioides species complex</taxon>
    </lineage>
</organism>
<feature type="compositionally biased region" description="Polar residues" evidence="1">
    <location>
        <begin position="21"/>
        <end position="30"/>
    </location>
</feature>
<keyword evidence="3" id="KW-1185">Reference proteome</keyword>
<evidence type="ECO:0000313" key="2">
    <source>
        <dbReference type="EMBL" id="KAF0318195.1"/>
    </source>
</evidence>
<proteinExistence type="predicted"/>
<dbReference type="EMBL" id="WOWK01000114">
    <property type="protein sequence ID" value="KAF0318195.1"/>
    <property type="molecule type" value="Genomic_DNA"/>
</dbReference>
<gene>
    <name evidence="2" type="ORF">GQ607_014563</name>
</gene>
<dbReference type="Proteomes" id="UP000434172">
    <property type="component" value="Unassembled WGS sequence"/>
</dbReference>
<protein>
    <submittedName>
        <fullName evidence="2">Uncharacterized protein</fullName>
    </submittedName>
</protein>
<reference evidence="2 3" key="1">
    <citation type="submission" date="2019-12" db="EMBL/GenBank/DDBJ databases">
        <title>A genome sequence resource for the geographically widespread anthracnose pathogen Colletotrichum asianum.</title>
        <authorList>
            <person name="Meng Y."/>
        </authorList>
    </citation>
    <scope>NUCLEOTIDE SEQUENCE [LARGE SCALE GENOMIC DNA]</scope>
    <source>
        <strain evidence="2 3">ICMP 18580</strain>
    </source>
</reference>
<name>A0A8H3W1F7_9PEZI</name>
<feature type="compositionally biased region" description="Basic and acidic residues" evidence="1">
    <location>
        <begin position="52"/>
        <end position="62"/>
    </location>
</feature>
<sequence length="237" mass="25946">MQTWIKFGSLFFDIGPRCSANTTRSRTAQHSTHRRPKTCLGAHRKSSSKIKTHQDNLPDRHSLPRIYPSTNSLVWPCPTVESPTPLLPSRNPTDRAPLKVAIDPDIPRCLIGNRTLVRAAAVWPAGSLSVIAPHLSRFLPDSCCNYHLPWLSTGLEKRERKGREALHALAAAAAANCMHALARSPDRRVLPGRGGGAGLESLPGPPYEWSPLSGIGWCTLDGGLDGRGWVMPMQCRD</sequence>
<accession>A0A8H3W1F7</accession>
<feature type="compositionally biased region" description="Basic residues" evidence="1">
    <location>
        <begin position="31"/>
        <end position="51"/>
    </location>
</feature>